<comment type="caution">
    <text evidence="4">The sequence shown here is derived from an EMBL/GenBank/DDBJ whole genome shotgun (WGS) entry which is preliminary data.</text>
</comment>
<evidence type="ECO:0000259" key="3">
    <source>
        <dbReference type="Pfam" id="PF01471"/>
    </source>
</evidence>
<evidence type="ECO:0000256" key="1">
    <source>
        <dbReference type="ARBA" id="ARBA00004196"/>
    </source>
</evidence>
<gene>
    <name evidence="4" type="ORF">ACFPJ4_10180</name>
</gene>
<dbReference type="Gene3D" id="2.40.420.20">
    <property type="match status" value="1"/>
</dbReference>
<keyword evidence="5" id="KW-1185">Reference proteome</keyword>
<sequence>MRQRASQTHGGASRVRRWTVGAAVAALLVTGGGLAGAYAIGSSTAAPAQKKVDAATARIERGTLSGTTKASGTLEYADAHDVNAGLGGVITSLPAAGAQIGLGQQLYAVDNVPVYLFHGSLPVWRSFQPGMADGPDVKQLEDDLATLGYFSGNADGTFTWATSNAIKKWQRATGQVVTGSIEPGRIVFQPTDVRVSTLDASVGSNAGPGVPVLSLTGLDKQVKVNVRLSDQALAKVGGKVSIDLPDGSSTAGVIASVGVPTEVDDATGQKSVMIPVVVALDDPAAAGDLQQASVTVDFPSETRENVLSVPIDALLAISASTFGVEIVNANGTTRRVPVKTGLFAGGRVEVSGDGISAGQNVVVPAA</sequence>
<dbReference type="RefSeq" id="WP_386740292.1">
    <property type="nucleotide sequence ID" value="NZ_JBHSMG010000002.1"/>
</dbReference>
<protein>
    <submittedName>
        <fullName evidence="4">Efflux RND transporter periplasmic adaptor subunit</fullName>
    </submittedName>
</protein>
<dbReference type="Gene3D" id="1.10.101.10">
    <property type="entry name" value="PGBD-like superfamily/PGBD"/>
    <property type="match status" value="1"/>
</dbReference>
<dbReference type="Pfam" id="PF01471">
    <property type="entry name" value="PG_binding_1"/>
    <property type="match status" value="1"/>
</dbReference>
<organism evidence="4 5">
    <name type="scientific">Lysinimonas soli</name>
    <dbReference type="NCBI Taxonomy" id="1074233"/>
    <lineage>
        <taxon>Bacteria</taxon>
        <taxon>Bacillati</taxon>
        <taxon>Actinomycetota</taxon>
        <taxon>Actinomycetes</taxon>
        <taxon>Micrococcales</taxon>
        <taxon>Microbacteriaceae</taxon>
        <taxon>Lysinimonas</taxon>
    </lineage>
</organism>
<dbReference type="InterPro" id="IPR036366">
    <property type="entry name" value="PGBDSf"/>
</dbReference>
<proteinExistence type="predicted"/>
<dbReference type="InterPro" id="IPR050465">
    <property type="entry name" value="UPF0194_transport"/>
</dbReference>
<keyword evidence="2" id="KW-0175">Coiled coil</keyword>
<dbReference type="InterPro" id="IPR002477">
    <property type="entry name" value="Peptidoglycan-bd-like"/>
</dbReference>
<evidence type="ECO:0000313" key="4">
    <source>
        <dbReference type="EMBL" id="MFC5502603.1"/>
    </source>
</evidence>
<feature type="domain" description="Peptidoglycan binding-like" evidence="3">
    <location>
        <begin position="134"/>
        <end position="180"/>
    </location>
</feature>
<dbReference type="InterPro" id="IPR036365">
    <property type="entry name" value="PGBD-like_sf"/>
</dbReference>
<accession>A0ABW0NS88</accession>
<dbReference type="PANTHER" id="PTHR32347:SF27">
    <property type="entry name" value="RND EFFLUX PUMP MEMBRANE FUSION PROTEIN BARREL-SANDWICH DOMAIN-CONTAINING PROTEIN"/>
    <property type="match status" value="1"/>
</dbReference>
<dbReference type="SUPFAM" id="SSF47090">
    <property type="entry name" value="PGBD-like"/>
    <property type="match status" value="1"/>
</dbReference>
<reference evidence="5" key="1">
    <citation type="journal article" date="2019" name="Int. J. Syst. Evol. Microbiol.">
        <title>The Global Catalogue of Microorganisms (GCM) 10K type strain sequencing project: providing services to taxonomists for standard genome sequencing and annotation.</title>
        <authorList>
            <consortium name="The Broad Institute Genomics Platform"/>
            <consortium name="The Broad Institute Genome Sequencing Center for Infectious Disease"/>
            <person name="Wu L."/>
            <person name="Ma J."/>
        </authorList>
    </citation>
    <scope>NUCLEOTIDE SEQUENCE [LARGE SCALE GENOMIC DNA]</scope>
    <source>
        <strain evidence="5">CGMCC 4.6997</strain>
    </source>
</reference>
<dbReference type="EMBL" id="JBHSMG010000002">
    <property type="protein sequence ID" value="MFC5502603.1"/>
    <property type="molecule type" value="Genomic_DNA"/>
</dbReference>
<name>A0ABW0NS88_9MICO</name>
<evidence type="ECO:0000313" key="5">
    <source>
        <dbReference type="Proteomes" id="UP001596039"/>
    </source>
</evidence>
<evidence type="ECO:0000256" key="2">
    <source>
        <dbReference type="ARBA" id="ARBA00023054"/>
    </source>
</evidence>
<dbReference type="PANTHER" id="PTHR32347">
    <property type="entry name" value="EFFLUX SYSTEM COMPONENT YKNX-RELATED"/>
    <property type="match status" value="1"/>
</dbReference>
<comment type="subcellular location">
    <subcellularLocation>
        <location evidence="1">Cell envelope</location>
    </subcellularLocation>
</comment>
<dbReference type="Proteomes" id="UP001596039">
    <property type="component" value="Unassembled WGS sequence"/>
</dbReference>